<evidence type="ECO:0000313" key="3">
    <source>
        <dbReference type="EMBL" id="CAD7462712.1"/>
    </source>
</evidence>
<dbReference type="Gene3D" id="2.120.10.80">
    <property type="entry name" value="Kelch-type beta propeller"/>
    <property type="match status" value="2"/>
</dbReference>
<name>A0A7R9IQF8_9NEOP</name>
<dbReference type="PANTHER" id="PTHR46228:SF2">
    <property type="entry name" value="KELCH REPEAT PROTEIN (AFU_ORTHOLOGUE AFUA_4G14350)"/>
    <property type="match status" value="1"/>
</dbReference>
<keyword evidence="2" id="KW-0677">Repeat</keyword>
<accession>A0A7R9IQF8</accession>
<proteinExistence type="predicted"/>
<dbReference type="SUPFAM" id="SSF117281">
    <property type="entry name" value="Kelch motif"/>
    <property type="match status" value="1"/>
</dbReference>
<sequence length="238" mass="27423">MLHRLHIPSRTWELLNPAGRPAPTPCDKLAGWVYKDKLYFFGGFGPRPDLERFQYEMDQSTVYSAMPRGWNNQLVVYNTVTNCWEWPKMKGPTPSPRAAHAADITGHKAFVFGGRFKHRRTNDLHSLDLETHTWSGNLTPHFDDSPPGRSWHTLNFISPTRAVVYGGLDQTNSILSDCWVLEVPSLRWIQLMHQKCVPRLWHRAQFVGANRLLIVGGHKNNILDMRINKVSRVVKEFN</sequence>
<protein>
    <recommendedName>
        <fullName evidence="4">Kelch repeat-containing protein</fullName>
    </recommendedName>
</protein>
<gene>
    <name evidence="3" type="ORF">TTEB3V08_LOCUS10602</name>
</gene>
<reference evidence="3" key="1">
    <citation type="submission" date="2020-11" db="EMBL/GenBank/DDBJ databases">
        <authorList>
            <person name="Tran Van P."/>
        </authorList>
    </citation>
    <scope>NUCLEOTIDE SEQUENCE</scope>
</reference>
<evidence type="ECO:0000256" key="2">
    <source>
        <dbReference type="ARBA" id="ARBA00022737"/>
    </source>
</evidence>
<dbReference type="AlphaFoldDB" id="A0A7R9IQF8"/>
<keyword evidence="1" id="KW-0880">Kelch repeat</keyword>
<evidence type="ECO:0008006" key="4">
    <source>
        <dbReference type="Google" id="ProtNLM"/>
    </source>
</evidence>
<dbReference type="EMBL" id="OE006509">
    <property type="protein sequence ID" value="CAD7462712.1"/>
    <property type="molecule type" value="Genomic_DNA"/>
</dbReference>
<dbReference type="Pfam" id="PF24681">
    <property type="entry name" value="Kelch_KLHDC2_KLHL20_DRC7"/>
    <property type="match status" value="1"/>
</dbReference>
<organism evidence="3">
    <name type="scientific">Timema tahoe</name>
    <dbReference type="NCBI Taxonomy" id="61484"/>
    <lineage>
        <taxon>Eukaryota</taxon>
        <taxon>Metazoa</taxon>
        <taxon>Ecdysozoa</taxon>
        <taxon>Arthropoda</taxon>
        <taxon>Hexapoda</taxon>
        <taxon>Insecta</taxon>
        <taxon>Pterygota</taxon>
        <taxon>Neoptera</taxon>
        <taxon>Polyneoptera</taxon>
        <taxon>Phasmatodea</taxon>
        <taxon>Timematodea</taxon>
        <taxon>Timematoidea</taxon>
        <taxon>Timematidae</taxon>
        <taxon>Timema</taxon>
    </lineage>
</organism>
<dbReference type="PANTHER" id="PTHR46228">
    <property type="entry name" value="KELCH DOMAIN-CONTAINING PROTEIN"/>
    <property type="match status" value="1"/>
</dbReference>
<dbReference type="InterPro" id="IPR015915">
    <property type="entry name" value="Kelch-typ_b-propeller"/>
</dbReference>
<evidence type="ECO:0000256" key="1">
    <source>
        <dbReference type="ARBA" id="ARBA00022441"/>
    </source>
</evidence>